<protein>
    <recommendedName>
        <fullName evidence="3">Toxin-antitoxin system HicB family antitoxin</fullName>
    </recommendedName>
</protein>
<evidence type="ECO:0000313" key="1">
    <source>
        <dbReference type="EMBL" id="RVU18184.1"/>
    </source>
</evidence>
<organism evidence="1 2">
    <name type="scientific">Methylobacterium oryzihabitans</name>
    <dbReference type="NCBI Taxonomy" id="2499852"/>
    <lineage>
        <taxon>Bacteria</taxon>
        <taxon>Pseudomonadati</taxon>
        <taxon>Pseudomonadota</taxon>
        <taxon>Alphaproteobacteria</taxon>
        <taxon>Hyphomicrobiales</taxon>
        <taxon>Methylobacteriaceae</taxon>
        <taxon>Methylobacterium</taxon>
    </lineage>
</organism>
<accession>A0A437P7C3</accession>
<proteinExistence type="predicted"/>
<dbReference type="Proteomes" id="UP000286997">
    <property type="component" value="Unassembled WGS sequence"/>
</dbReference>
<evidence type="ECO:0008006" key="3">
    <source>
        <dbReference type="Google" id="ProtNLM"/>
    </source>
</evidence>
<evidence type="ECO:0000313" key="2">
    <source>
        <dbReference type="Proteomes" id="UP000286997"/>
    </source>
</evidence>
<gene>
    <name evidence="1" type="ORF">EOE48_12445</name>
</gene>
<comment type="caution">
    <text evidence="1">The sequence shown here is derived from an EMBL/GenBank/DDBJ whole genome shotgun (WGS) entry which is preliminary data.</text>
</comment>
<dbReference type="RefSeq" id="WP_127729395.1">
    <property type="nucleotide sequence ID" value="NZ_SACP01000010.1"/>
</dbReference>
<sequence length="83" mass="8975">MKKSNFALRLQPSLLDEARRVSESEGVALNQFINVAVAEKLSALRTESYFRERAAGTDARTGLAILSRAGRGRPPDAGDDLGD</sequence>
<keyword evidence="2" id="KW-1185">Reference proteome</keyword>
<dbReference type="GO" id="GO:0006355">
    <property type="term" value="P:regulation of DNA-templated transcription"/>
    <property type="evidence" value="ECO:0007669"/>
    <property type="project" value="InterPro"/>
</dbReference>
<dbReference type="InterPro" id="IPR010985">
    <property type="entry name" value="Ribbon_hlx_hlx"/>
</dbReference>
<dbReference type="OrthoDB" id="7868298at2"/>
<dbReference type="SUPFAM" id="SSF47598">
    <property type="entry name" value="Ribbon-helix-helix"/>
    <property type="match status" value="1"/>
</dbReference>
<reference evidence="1 2" key="1">
    <citation type="submission" date="2019-01" db="EMBL/GenBank/DDBJ databases">
        <authorList>
            <person name="Chen W.-M."/>
        </authorList>
    </citation>
    <scope>NUCLEOTIDE SEQUENCE [LARGE SCALE GENOMIC DNA]</scope>
    <source>
        <strain evidence="1 2">TER-1</strain>
    </source>
</reference>
<dbReference type="AlphaFoldDB" id="A0A437P7C3"/>
<name>A0A437P7C3_9HYPH</name>
<dbReference type="EMBL" id="SACP01000010">
    <property type="protein sequence ID" value="RVU18184.1"/>
    <property type="molecule type" value="Genomic_DNA"/>
</dbReference>